<organism evidence="2 3">
    <name type="scientific">Mycolicibacterium komossense</name>
    <dbReference type="NCBI Taxonomy" id="1779"/>
    <lineage>
        <taxon>Bacteria</taxon>
        <taxon>Bacillati</taxon>
        <taxon>Actinomycetota</taxon>
        <taxon>Actinomycetes</taxon>
        <taxon>Mycobacteriales</taxon>
        <taxon>Mycobacteriaceae</taxon>
        <taxon>Mycolicibacterium</taxon>
    </lineage>
</organism>
<evidence type="ECO:0008006" key="4">
    <source>
        <dbReference type="Google" id="ProtNLM"/>
    </source>
</evidence>
<accession>A0ABT3CLC9</accession>
<comment type="caution">
    <text evidence="2">The sequence shown here is derived from an EMBL/GenBank/DDBJ whole genome shotgun (WGS) entry which is preliminary data.</text>
</comment>
<protein>
    <recommendedName>
        <fullName evidence="4">Transmembrane protein</fullName>
    </recommendedName>
</protein>
<keyword evidence="1" id="KW-0812">Transmembrane</keyword>
<reference evidence="2 3" key="1">
    <citation type="journal article" date="2022" name="BMC Genomics">
        <title>Comparative genome analysis of mycobacteria focusing on tRNA and non-coding RNA.</title>
        <authorList>
            <person name="Behra P.R.K."/>
            <person name="Pettersson B.M.F."/>
            <person name="Ramesh M."/>
            <person name="Das S."/>
            <person name="Dasgupta S."/>
            <person name="Kirsebom L.A."/>
        </authorList>
    </citation>
    <scope>NUCLEOTIDE SEQUENCE [LARGE SCALE GENOMIC DNA]</scope>
    <source>
        <strain evidence="2 3">DSM 44078</strain>
    </source>
</reference>
<proteinExistence type="predicted"/>
<feature type="transmembrane region" description="Helical" evidence="1">
    <location>
        <begin position="76"/>
        <end position="97"/>
    </location>
</feature>
<sequence>MTPTGTPPPRPPDVDLGFWLWVIALPLLVTGYIADAVTLPSGHGSVVVLAVTIVFVCVLSAVVVTFLILMRHGYRWARTLLTGGGIGGIVSVCSGVFDTERPAVAAVIFAVTGIIGAVLIAGGIFLLHRKDAQAFFTR</sequence>
<keyword evidence="1" id="KW-0472">Membrane</keyword>
<name>A0ABT3CLC9_9MYCO</name>
<keyword evidence="3" id="KW-1185">Reference proteome</keyword>
<evidence type="ECO:0000313" key="2">
    <source>
        <dbReference type="EMBL" id="MCV7230304.1"/>
    </source>
</evidence>
<feature type="transmembrane region" description="Helical" evidence="1">
    <location>
        <begin position="46"/>
        <end position="69"/>
    </location>
</feature>
<dbReference type="EMBL" id="JACKTY010000049">
    <property type="protein sequence ID" value="MCV7230304.1"/>
    <property type="molecule type" value="Genomic_DNA"/>
</dbReference>
<evidence type="ECO:0000313" key="3">
    <source>
        <dbReference type="Proteomes" id="UP001526201"/>
    </source>
</evidence>
<feature type="transmembrane region" description="Helical" evidence="1">
    <location>
        <begin position="103"/>
        <end position="128"/>
    </location>
</feature>
<feature type="transmembrane region" description="Helical" evidence="1">
    <location>
        <begin position="16"/>
        <end position="34"/>
    </location>
</feature>
<gene>
    <name evidence="2" type="ORF">H7J73_30275</name>
</gene>
<evidence type="ECO:0000256" key="1">
    <source>
        <dbReference type="SAM" id="Phobius"/>
    </source>
</evidence>
<dbReference type="Proteomes" id="UP001526201">
    <property type="component" value="Unassembled WGS sequence"/>
</dbReference>
<keyword evidence="1" id="KW-1133">Transmembrane helix</keyword>